<dbReference type="CDD" id="cd04301">
    <property type="entry name" value="NAT_SF"/>
    <property type="match status" value="1"/>
</dbReference>
<keyword evidence="3" id="KW-1185">Reference proteome</keyword>
<dbReference type="SUPFAM" id="SSF55729">
    <property type="entry name" value="Acyl-CoA N-acyltransferases (Nat)"/>
    <property type="match status" value="1"/>
</dbReference>
<reference evidence="2 3" key="1">
    <citation type="submission" date="2018-01" db="EMBL/GenBank/DDBJ databases">
        <title>Genomic Encyclopedia of Type Strains, Phase III (KMG-III): the genomes of soil and plant-associated and newly described type strains.</title>
        <authorList>
            <person name="Whitman W."/>
        </authorList>
    </citation>
    <scope>NUCLEOTIDE SEQUENCE [LARGE SCALE GENOMIC DNA]</scope>
    <source>
        <strain evidence="2 3">JCM 18070</strain>
    </source>
</reference>
<dbReference type="InterPro" id="IPR000182">
    <property type="entry name" value="GNAT_dom"/>
</dbReference>
<feature type="domain" description="N-acetyltransferase" evidence="1">
    <location>
        <begin position="39"/>
        <end position="201"/>
    </location>
</feature>
<dbReference type="Pfam" id="PF00583">
    <property type="entry name" value="Acetyltransf_1"/>
    <property type="match status" value="1"/>
</dbReference>
<dbReference type="PROSITE" id="PS51186">
    <property type="entry name" value="GNAT"/>
    <property type="match status" value="1"/>
</dbReference>
<dbReference type="GO" id="GO:0016747">
    <property type="term" value="F:acyltransferase activity, transferring groups other than amino-acyl groups"/>
    <property type="evidence" value="ECO:0007669"/>
    <property type="project" value="InterPro"/>
</dbReference>
<dbReference type="Proteomes" id="UP000237381">
    <property type="component" value="Unassembled WGS sequence"/>
</dbReference>
<evidence type="ECO:0000313" key="3">
    <source>
        <dbReference type="Proteomes" id="UP000237381"/>
    </source>
</evidence>
<dbReference type="InterPro" id="IPR016181">
    <property type="entry name" value="Acyl_CoA_acyltransferase"/>
</dbReference>
<accession>A0A2S4LZK5</accession>
<dbReference type="AlphaFoldDB" id="A0A2S4LZK5"/>
<gene>
    <name evidence="2" type="ORF">B0G62_11650</name>
</gene>
<name>A0A2S4LZK5_9BURK</name>
<dbReference type="Gene3D" id="3.40.630.30">
    <property type="match status" value="1"/>
</dbReference>
<evidence type="ECO:0000313" key="2">
    <source>
        <dbReference type="EMBL" id="POR47902.1"/>
    </source>
</evidence>
<keyword evidence="2" id="KW-0808">Transferase</keyword>
<dbReference type="EMBL" id="PQGA01000016">
    <property type="protein sequence ID" value="POR47902.1"/>
    <property type="molecule type" value="Genomic_DNA"/>
</dbReference>
<protein>
    <submittedName>
        <fullName evidence="2">Phosphinothricin acetyltransferase</fullName>
    </submittedName>
</protein>
<dbReference type="PANTHER" id="PTHR43072">
    <property type="entry name" value="N-ACETYLTRANSFERASE"/>
    <property type="match status" value="1"/>
</dbReference>
<evidence type="ECO:0000259" key="1">
    <source>
        <dbReference type="PROSITE" id="PS51186"/>
    </source>
</evidence>
<dbReference type="PANTHER" id="PTHR43072:SF8">
    <property type="entry name" value="ACYLTRANSFERASE FABY-RELATED"/>
    <property type="match status" value="1"/>
</dbReference>
<comment type="caution">
    <text evidence="2">The sequence shown here is derived from an EMBL/GenBank/DDBJ whole genome shotgun (WGS) entry which is preliminary data.</text>
</comment>
<proteinExistence type="predicted"/>
<organism evidence="2 3">
    <name type="scientific">Paraburkholderia eburnea</name>
    <dbReference type="NCBI Taxonomy" id="1189126"/>
    <lineage>
        <taxon>Bacteria</taxon>
        <taxon>Pseudomonadati</taxon>
        <taxon>Pseudomonadota</taxon>
        <taxon>Betaproteobacteria</taxon>
        <taxon>Burkholderiales</taxon>
        <taxon>Burkholderiaceae</taxon>
        <taxon>Paraburkholderia</taxon>
    </lineage>
</organism>
<sequence length="210" mass="22877">MTRFISVRAQGIVDASAALLARHTKPRMPIMNAPHTAAPLLRDATPADFPAIAAIYAHHVQHGAASFEETPPSLDEMLRRHAAVREHGLPWIVAEIDGRVAGYCYATPYRPRPAYRYTVEDSIYIDENFRGRGLGRTLLAALIERCEAGPWRQMIAVVADPKGGSLALHASLGFESVGTLRSVGFKHGAWRDTALMQRALGEGAQSVPSD</sequence>